<evidence type="ECO:0000313" key="3">
    <source>
        <dbReference type="WBParaSite" id="HNAJ_0000362401-mRNA-1"/>
    </source>
</evidence>
<dbReference type="STRING" id="102285.A0A0R3T985"/>
<dbReference type="PROSITE" id="PS51257">
    <property type="entry name" value="PROKAR_LIPOPROTEIN"/>
    <property type="match status" value="1"/>
</dbReference>
<evidence type="ECO:0000313" key="2">
    <source>
        <dbReference type="Proteomes" id="UP000278807"/>
    </source>
</evidence>
<dbReference type="AlphaFoldDB" id="A0A0R3T985"/>
<accession>A0A0R3T985</accession>
<keyword evidence="2" id="KW-1185">Reference proteome</keyword>
<organism evidence="3">
    <name type="scientific">Rodentolepis nana</name>
    <name type="common">Dwarf tapeworm</name>
    <name type="synonym">Hymenolepis nana</name>
    <dbReference type="NCBI Taxonomy" id="102285"/>
    <lineage>
        <taxon>Eukaryota</taxon>
        <taxon>Metazoa</taxon>
        <taxon>Spiralia</taxon>
        <taxon>Lophotrochozoa</taxon>
        <taxon>Platyhelminthes</taxon>
        <taxon>Cestoda</taxon>
        <taxon>Eucestoda</taxon>
        <taxon>Cyclophyllidea</taxon>
        <taxon>Hymenolepididae</taxon>
        <taxon>Rodentolepis</taxon>
    </lineage>
</organism>
<reference evidence="1 2" key="2">
    <citation type="submission" date="2018-11" db="EMBL/GenBank/DDBJ databases">
        <authorList>
            <consortium name="Pathogen Informatics"/>
        </authorList>
    </citation>
    <scope>NUCLEOTIDE SEQUENCE [LARGE SCALE GENOMIC DNA]</scope>
</reference>
<name>A0A0R3T985_RODNA</name>
<sequence length="88" mass="9839">MAYAVNRWIFPEDVDPKYKEQTPYLASLVVSSCTHRLTVTSTVMAVSGSGLSLDVPFKNSLECYNYLSTRNAFLRGASFFFRYAAGPL</sequence>
<proteinExistence type="predicted"/>
<gene>
    <name evidence="1" type="ORF">HNAJ_LOCUS3622</name>
</gene>
<protein>
    <submittedName>
        <fullName evidence="3">Neur_chan_LBD domain-containing protein</fullName>
    </submittedName>
</protein>
<dbReference type="OrthoDB" id="10253709at2759"/>
<dbReference type="WBParaSite" id="HNAJ_0000362401-mRNA-1">
    <property type="protein sequence ID" value="HNAJ_0000362401-mRNA-1"/>
    <property type="gene ID" value="HNAJ_0000362401"/>
</dbReference>
<dbReference type="Proteomes" id="UP000278807">
    <property type="component" value="Unassembled WGS sequence"/>
</dbReference>
<evidence type="ECO:0000313" key="1">
    <source>
        <dbReference type="EMBL" id="VDN99481.1"/>
    </source>
</evidence>
<dbReference type="EMBL" id="UZAE01002174">
    <property type="protein sequence ID" value="VDN99481.1"/>
    <property type="molecule type" value="Genomic_DNA"/>
</dbReference>
<reference evidence="3" key="1">
    <citation type="submission" date="2017-02" db="UniProtKB">
        <authorList>
            <consortium name="WormBaseParasite"/>
        </authorList>
    </citation>
    <scope>IDENTIFICATION</scope>
</reference>